<dbReference type="EMBL" id="JPOX01000008">
    <property type="protein sequence ID" value="KFX49852.1"/>
    <property type="molecule type" value="Genomic_DNA"/>
</dbReference>
<reference evidence="1" key="1">
    <citation type="journal article" date="2014" name="PLoS Genet.">
        <title>Signature Gene Expression Reveals Novel Clues to the Molecular Mechanisms of Dimorphic Transition in Penicillium marneffei.</title>
        <authorList>
            <person name="Yang E."/>
            <person name="Wang G."/>
            <person name="Cai J."/>
            <person name="Woo P.C."/>
            <person name="Lau S.K."/>
            <person name="Yuen K.-Y."/>
            <person name="Chow W.-N."/>
            <person name="Lin X."/>
        </authorList>
    </citation>
    <scope>NUCLEOTIDE SEQUENCE [LARGE SCALE GENOMIC DNA]</scope>
    <source>
        <strain evidence="1">PM1</strain>
    </source>
</reference>
<dbReference type="EMBL" id="JPOX01000008">
    <property type="protein sequence ID" value="KFX49853.1"/>
    <property type="molecule type" value="Genomic_DNA"/>
</dbReference>
<sequence>MSQPKVFSSPARILSWDEDRSPATQSTFPRLTPASVKMALDGLNASVTSSYQMLYLPAGPGCEKDGSAVFVFTDLIESEDFEGRKGSFMTQGTGKFDATKHRVEGTFEIVPRSGKGDLGELFKEGGNGSFLSDEKNPSQVNYRFVLT</sequence>
<dbReference type="InterPro" id="IPR021607">
    <property type="entry name" value="DUF3224"/>
</dbReference>
<proteinExistence type="predicted"/>
<dbReference type="Gene3D" id="2.40.350.10">
    <property type="entry name" value="SO1590-like"/>
    <property type="match status" value="1"/>
</dbReference>
<protein>
    <submittedName>
        <fullName evidence="1">Uncharacterized protein</fullName>
    </submittedName>
</protein>
<organism evidence="1">
    <name type="scientific">Talaromyces marneffei PM1</name>
    <dbReference type="NCBI Taxonomy" id="1077442"/>
    <lineage>
        <taxon>Eukaryota</taxon>
        <taxon>Fungi</taxon>
        <taxon>Dikarya</taxon>
        <taxon>Ascomycota</taxon>
        <taxon>Pezizomycotina</taxon>
        <taxon>Eurotiomycetes</taxon>
        <taxon>Eurotiomycetidae</taxon>
        <taxon>Eurotiales</taxon>
        <taxon>Trichocomaceae</taxon>
        <taxon>Talaromyces</taxon>
        <taxon>Talaromyces sect. Talaromyces</taxon>
    </lineage>
</organism>
<dbReference type="AlphaFoldDB" id="A0A093VBC3"/>
<evidence type="ECO:0000313" key="1">
    <source>
        <dbReference type="EMBL" id="KFX49852.1"/>
    </source>
</evidence>
<name>A0A093VBC3_TALMA</name>
<dbReference type="HOGENOM" id="CLU_111671_0_0_1"/>
<gene>
    <name evidence="1" type="ORF">GQ26_0080770</name>
</gene>
<dbReference type="Pfam" id="PF11528">
    <property type="entry name" value="DUF3224"/>
    <property type="match status" value="1"/>
</dbReference>
<dbReference type="InterPro" id="IPR023159">
    <property type="entry name" value="SO1590-like_sf"/>
</dbReference>
<comment type="caution">
    <text evidence="1">The sequence shown here is derived from an EMBL/GenBank/DDBJ whole genome shotgun (WGS) entry which is preliminary data.</text>
</comment>
<dbReference type="SUPFAM" id="SSF159238">
    <property type="entry name" value="SO1590-like"/>
    <property type="match status" value="1"/>
</dbReference>
<accession>A0A093VBC3</accession>